<dbReference type="EMBL" id="MFHP01000019">
    <property type="protein sequence ID" value="OGF72605.1"/>
    <property type="molecule type" value="Genomic_DNA"/>
</dbReference>
<name>A0A1F5WAB2_9BACT</name>
<dbReference type="AlphaFoldDB" id="A0A1F5WAB2"/>
<protein>
    <submittedName>
        <fullName evidence="1">Uncharacterized protein</fullName>
    </submittedName>
</protein>
<comment type="caution">
    <text evidence="1">The sequence shown here is derived from an EMBL/GenBank/DDBJ whole genome shotgun (WGS) entry which is preliminary data.</text>
</comment>
<gene>
    <name evidence="1" type="ORF">A3C05_03505</name>
</gene>
<reference evidence="1 2" key="1">
    <citation type="journal article" date="2016" name="Nat. Commun.">
        <title>Thousands of microbial genomes shed light on interconnected biogeochemical processes in an aquifer system.</title>
        <authorList>
            <person name="Anantharaman K."/>
            <person name="Brown C.T."/>
            <person name="Hug L.A."/>
            <person name="Sharon I."/>
            <person name="Castelle C.J."/>
            <person name="Probst A.J."/>
            <person name="Thomas B.C."/>
            <person name="Singh A."/>
            <person name="Wilkins M.J."/>
            <person name="Karaoz U."/>
            <person name="Brodie E.L."/>
            <person name="Williams K.H."/>
            <person name="Hubbard S.S."/>
            <person name="Banfield J.F."/>
        </authorList>
    </citation>
    <scope>NUCLEOTIDE SEQUENCE [LARGE SCALE GENOMIC DNA]</scope>
</reference>
<accession>A0A1F5WAB2</accession>
<sequence length="197" mass="23000">MTDQELFKRVYDQVLDYTDDELISRCAEWGYEVYKLLKENNRLLVYVGAENEPIFIYAITTAIIIGKFSKIAFNDHHPLDENELDLDLFGVGFGEVFGILNESIDAARREKLQLGNYCDLRDISESVYEYRQEIHKSLAEIYKKQGEKEPDYKIYTSLLKIFEMKNEETGEMFLPQMNSFSVSPEQEGYSYVSNGFQ</sequence>
<organism evidence="1 2">
    <name type="scientific">Candidatus Giovannonibacteria bacterium RIFCSPHIGHO2_02_FULL_45_40</name>
    <dbReference type="NCBI Taxonomy" id="1798337"/>
    <lineage>
        <taxon>Bacteria</taxon>
        <taxon>Candidatus Giovannoniibacteriota</taxon>
    </lineage>
</organism>
<evidence type="ECO:0000313" key="2">
    <source>
        <dbReference type="Proteomes" id="UP000178743"/>
    </source>
</evidence>
<evidence type="ECO:0000313" key="1">
    <source>
        <dbReference type="EMBL" id="OGF72605.1"/>
    </source>
</evidence>
<dbReference type="Proteomes" id="UP000178743">
    <property type="component" value="Unassembled WGS sequence"/>
</dbReference>
<proteinExistence type="predicted"/>